<evidence type="ECO:0000313" key="1">
    <source>
        <dbReference type="EMBL" id="VEN35011.1"/>
    </source>
</evidence>
<evidence type="ECO:0000313" key="2">
    <source>
        <dbReference type="Proteomes" id="UP000410492"/>
    </source>
</evidence>
<gene>
    <name evidence="1" type="ORF">CALMAC_LOCUS1032</name>
</gene>
<reference evidence="1 2" key="1">
    <citation type="submission" date="2019-01" db="EMBL/GenBank/DDBJ databases">
        <authorList>
            <person name="Sayadi A."/>
        </authorList>
    </citation>
    <scope>NUCLEOTIDE SEQUENCE [LARGE SCALE GENOMIC DNA]</scope>
</reference>
<sequence>MYKYETQKKSLTTAADDIPTNASRKLDIYNWLRSKNITLTNHY</sequence>
<name>A0A653BHK0_CALMS</name>
<dbReference type="EMBL" id="CAACVG010001189">
    <property type="protein sequence ID" value="VEN35011.1"/>
    <property type="molecule type" value="Genomic_DNA"/>
</dbReference>
<protein>
    <submittedName>
        <fullName evidence="1">Uncharacterized protein</fullName>
    </submittedName>
</protein>
<accession>A0A653BHK0</accession>
<keyword evidence="2" id="KW-1185">Reference proteome</keyword>
<dbReference type="AlphaFoldDB" id="A0A653BHK0"/>
<proteinExistence type="predicted"/>
<organism evidence="1 2">
    <name type="scientific">Callosobruchus maculatus</name>
    <name type="common">Southern cowpea weevil</name>
    <name type="synonym">Pulse bruchid</name>
    <dbReference type="NCBI Taxonomy" id="64391"/>
    <lineage>
        <taxon>Eukaryota</taxon>
        <taxon>Metazoa</taxon>
        <taxon>Ecdysozoa</taxon>
        <taxon>Arthropoda</taxon>
        <taxon>Hexapoda</taxon>
        <taxon>Insecta</taxon>
        <taxon>Pterygota</taxon>
        <taxon>Neoptera</taxon>
        <taxon>Endopterygota</taxon>
        <taxon>Coleoptera</taxon>
        <taxon>Polyphaga</taxon>
        <taxon>Cucujiformia</taxon>
        <taxon>Chrysomeloidea</taxon>
        <taxon>Chrysomelidae</taxon>
        <taxon>Bruchinae</taxon>
        <taxon>Bruchini</taxon>
        <taxon>Callosobruchus</taxon>
    </lineage>
</organism>
<dbReference type="Proteomes" id="UP000410492">
    <property type="component" value="Unassembled WGS sequence"/>
</dbReference>